<proteinExistence type="predicted"/>
<keyword evidence="1" id="KW-0732">Signal</keyword>
<feature type="chain" id="PRO_5046888080" evidence="1">
    <location>
        <begin position="22"/>
        <end position="261"/>
    </location>
</feature>
<dbReference type="GeneID" id="92208714"/>
<evidence type="ECO:0000256" key="1">
    <source>
        <dbReference type="SAM" id="SignalP"/>
    </source>
</evidence>
<name>A0ABP0ZMC5_9ASCO</name>
<evidence type="ECO:0000313" key="2">
    <source>
        <dbReference type="EMBL" id="CAK9439357.1"/>
    </source>
</evidence>
<keyword evidence="3" id="KW-1185">Reference proteome</keyword>
<accession>A0ABP0ZMC5</accession>
<dbReference type="EMBL" id="OZ022408">
    <property type="protein sequence ID" value="CAK9439357.1"/>
    <property type="molecule type" value="Genomic_DNA"/>
</dbReference>
<organism evidence="2 3">
    <name type="scientific">Lodderomyces beijingensis</name>
    <dbReference type="NCBI Taxonomy" id="1775926"/>
    <lineage>
        <taxon>Eukaryota</taxon>
        <taxon>Fungi</taxon>
        <taxon>Dikarya</taxon>
        <taxon>Ascomycota</taxon>
        <taxon>Saccharomycotina</taxon>
        <taxon>Pichiomycetes</taxon>
        <taxon>Debaryomycetaceae</taxon>
        <taxon>Candida/Lodderomyces clade</taxon>
        <taxon>Lodderomyces</taxon>
    </lineage>
</organism>
<reference evidence="2 3" key="1">
    <citation type="submission" date="2024-03" db="EMBL/GenBank/DDBJ databases">
        <authorList>
            <person name="Brejova B."/>
        </authorList>
    </citation>
    <scope>NUCLEOTIDE SEQUENCE [LARGE SCALE GENOMIC DNA]</scope>
    <source>
        <strain evidence="2 3">CBS 14171</strain>
    </source>
</reference>
<evidence type="ECO:0000313" key="3">
    <source>
        <dbReference type="Proteomes" id="UP001497383"/>
    </source>
</evidence>
<protein>
    <submittedName>
        <fullName evidence="2">Uncharacterized protein</fullName>
    </submittedName>
</protein>
<dbReference type="RefSeq" id="XP_066830456.1">
    <property type="nucleotide sequence ID" value="XM_066973637.1"/>
</dbReference>
<feature type="signal peptide" evidence="1">
    <location>
        <begin position="1"/>
        <end position="21"/>
    </location>
</feature>
<dbReference type="Proteomes" id="UP001497383">
    <property type="component" value="Chromosome 4"/>
</dbReference>
<sequence length="261" mass="29805">MTPLVFITIIFTFWLPSQVTGHWKNQNPLSTIPLPKDPEATIIDVRNLQEFEKRIHELARHFIATPTSQTNQTVVHLIEEDHYLAPEIDYHAFQLQAFNPFKHESRIPEKWFEYYAENVSARIERRGIVVQTLMTVANNDARGEIAFSGGMLTKITSEHDLNAGIYAGYYIWIGGQLGAGVTPELSFARSSSTYYTCPVVAGRTAQIKVYPTLTSFIPFFRTLHWNLGPQKFASKALKFKKNKKLTLIFLSGLEDVECMYI</sequence>
<gene>
    <name evidence="2" type="ORF">LODBEIA_P35180</name>
</gene>